<reference evidence="1" key="2">
    <citation type="submission" date="2020-07" db="EMBL/GenBank/DDBJ databases">
        <authorList>
            <person name="Vera ALvarez R."/>
            <person name="Arias-Moreno D.M."/>
            <person name="Jimenez-Jacinto V."/>
            <person name="Jimenez-Bremont J.F."/>
            <person name="Swaminathan K."/>
            <person name="Moose S.P."/>
            <person name="Guerrero-Gonzalez M.L."/>
            <person name="Marino-Ramirez L."/>
            <person name="Landsman D."/>
            <person name="Rodriguez-Kessler M."/>
            <person name="Delgado-Sanchez P."/>
        </authorList>
    </citation>
    <scope>NUCLEOTIDE SEQUENCE</scope>
    <source>
        <tissue evidence="1">Cladode</tissue>
    </source>
</reference>
<reference evidence="1" key="1">
    <citation type="journal article" date="2013" name="J. Plant Res.">
        <title>Effect of fungi and light on seed germination of three Opuntia species from semiarid lands of central Mexico.</title>
        <authorList>
            <person name="Delgado-Sanchez P."/>
            <person name="Jimenez-Bremont J.F."/>
            <person name="Guerrero-Gonzalez Mde L."/>
            <person name="Flores J."/>
        </authorList>
    </citation>
    <scope>NUCLEOTIDE SEQUENCE</scope>
    <source>
        <tissue evidence="1">Cladode</tissue>
    </source>
</reference>
<sequence>MISSSKQWKLLVLEGVRELSYYVEKLCIHKSSTSSSTKEAIMCSSMSMPSSNDSISKSSHLPYQELMSLSTSSSTNNVSLLCIPEISLNTSSVKQSLWSSISHLAHALWLPRKTGSYLEVIISAMQSNKILRSSLEHSSEFLSEVFIRFSNRSKTAGSMML</sequence>
<evidence type="ECO:0000313" key="1">
    <source>
        <dbReference type="EMBL" id="MBA4662724.1"/>
    </source>
</evidence>
<protein>
    <submittedName>
        <fullName evidence="1">Uncharacterized protein</fullName>
    </submittedName>
</protein>
<dbReference type="AlphaFoldDB" id="A0A7C9EK19"/>
<organism evidence="1">
    <name type="scientific">Opuntia streptacantha</name>
    <name type="common">Prickly pear cactus</name>
    <name type="synonym">Opuntia cardona</name>
    <dbReference type="NCBI Taxonomy" id="393608"/>
    <lineage>
        <taxon>Eukaryota</taxon>
        <taxon>Viridiplantae</taxon>
        <taxon>Streptophyta</taxon>
        <taxon>Embryophyta</taxon>
        <taxon>Tracheophyta</taxon>
        <taxon>Spermatophyta</taxon>
        <taxon>Magnoliopsida</taxon>
        <taxon>eudicotyledons</taxon>
        <taxon>Gunneridae</taxon>
        <taxon>Pentapetalae</taxon>
        <taxon>Caryophyllales</taxon>
        <taxon>Cactineae</taxon>
        <taxon>Cactaceae</taxon>
        <taxon>Opuntioideae</taxon>
        <taxon>Opuntia</taxon>
    </lineage>
</organism>
<name>A0A7C9EK19_OPUST</name>
<accession>A0A7C9EK19</accession>
<proteinExistence type="predicted"/>
<dbReference type="EMBL" id="GISG01218247">
    <property type="protein sequence ID" value="MBA4662724.1"/>
    <property type="molecule type" value="Transcribed_RNA"/>
</dbReference>